<dbReference type="EMBL" id="VIIS01000431">
    <property type="protein sequence ID" value="KAF0309140.1"/>
    <property type="molecule type" value="Genomic_DNA"/>
</dbReference>
<evidence type="ECO:0000313" key="4">
    <source>
        <dbReference type="Proteomes" id="UP000440578"/>
    </source>
</evidence>
<accession>A0A6A4WI05</accession>
<name>A0A6A4WI05_AMPAM</name>
<sequence>MEALLRAGLVAGSELVDVDRGAAIYSFHRARQQELQMSLCHPSGQASIHLVEAERETVKLTAPLEHGRWEACGADDGCGSWSRHGSLLECPPQHVIKVGVTCVAASTLGTGETVVAQSISRTTAELAVVRFTYRCPESQRHCYPDGFVLQVESQTGDWEGLHPGGGFFCRPKGPLPVTENPLPAWRGFASAALKAPHTSVTAPHQRL</sequence>
<dbReference type="Proteomes" id="UP000440578">
    <property type="component" value="Unassembled WGS sequence"/>
</dbReference>
<organism evidence="2 4">
    <name type="scientific">Amphibalanus amphitrite</name>
    <name type="common">Striped barnacle</name>
    <name type="synonym">Balanus amphitrite</name>
    <dbReference type="NCBI Taxonomy" id="1232801"/>
    <lineage>
        <taxon>Eukaryota</taxon>
        <taxon>Metazoa</taxon>
        <taxon>Ecdysozoa</taxon>
        <taxon>Arthropoda</taxon>
        <taxon>Crustacea</taxon>
        <taxon>Multicrustacea</taxon>
        <taxon>Cirripedia</taxon>
        <taxon>Thoracica</taxon>
        <taxon>Thoracicalcarea</taxon>
        <taxon>Balanomorpha</taxon>
        <taxon>Balanoidea</taxon>
        <taxon>Balanidae</taxon>
        <taxon>Amphibalaninae</taxon>
        <taxon>Amphibalanus</taxon>
    </lineage>
</organism>
<protein>
    <submittedName>
        <fullName evidence="2">Uncharacterized protein</fullName>
    </submittedName>
</protein>
<keyword evidence="4" id="KW-1185">Reference proteome</keyword>
<evidence type="ECO:0000313" key="3">
    <source>
        <dbReference type="EMBL" id="KAF0309140.1"/>
    </source>
</evidence>
<evidence type="ECO:0000313" key="2">
    <source>
        <dbReference type="EMBL" id="KAF0301551.1"/>
    </source>
</evidence>
<evidence type="ECO:0000313" key="1">
    <source>
        <dbReference type="EMBL" id="KAF0299869.1"/>
    </source>
</evidence>
<proteinExistence type="predicted"/>
<reference evidence="2 4" key="1">
    <citation type="submission" date="2019-07" db="EMBL/GenBank/DDBJ databases">
        <title>Draft genome assembly of a fouling barnacle, Amphibalanus amphitrite (Darwin, 1854): The first reference genome for Thecostraca.</title>
        <authorList>
            <person name="Kim W."/>
        </authorList>
    </citation>
    <scope>NUCLEOTIDE SEQUENCE [LARGE SCALE GENOMIC DNA]</scope>
    <source>
        <strain evidence="2">SNU_AA5</strain>
        <tissue evidence="2">Soma without cirri and trophi</tissue>
    </source>
</reference>
<dbReference type="EMBL" id="VIIS01001152">
    <property type="protein sequence ID" value="KAF0301551.1"/>
    <property type="molecule type" value="Genomic_DNA"/>
</dbReference>
<dbReference type="EMBL" id="VIIS01001323">
    <property type="protein sequence ID" value="KAF0299869.1"/>
    <property type="molecule type" value="Genomic_DNA"/>
</dbReference>
<gene>
    <name evidence="3" type="ORF">FJT64_019701</name>
    <name evidence="2" type="ORF">FJT64_026186</name>
    <name evidence="1" type="ORF">FJT64_027501</name>
</gene>
<comment type="caution">
    <text evidence="2">The sequence shown here is derived from an EMBL/GenBank/DDBJ whole genome shotgun (WGS) entry which is preliminary data.</text>
</comment>
<dbReference type="AlphaFoldDB" id="A0A6A4WI05"/>